<evidence type="ECO:0000256" key="1">
    <source>
        <dbReference type="SAM" id="MobiDB-lite"/>
    </source>
</evidence>
<feature type="compositionally biased region" description="Polar residues" evidence="1">
    <location>
        <begin position="46"/>
        <end position="66"/>
    </location>
</feature>
<proteinExistence type="predicted"/>
<name>A0A0K8S9B7_LYGHE</name>
<feature type="compositionally biased region" description="Low complexity" evidence="1">
    <location>
        <begin position="7"/>
        <end position="19"/>
    </location>
</feature>
<organism evidence="2">
    <name type="scientific">Lygus hesperus</name>
    <name type="common">Western plant bug</name>
    <dbReference type="NCBI Taxonomy" id="30085"/>
    <lineage>
        <taxon>Eukaryota</taxon>
        <taxon>Metazoa</taxon>
        <taxon>Ecdysozoa</taxon>
        <taxon>Arthropoda</taxon>
        <taxon>Hexapoda</taxon>
        <taxon>Insecta</taxon>
        <taxon>Pterygota</taxon>
        <taxon>Neoptera</taxon>
        <taxon>Paraneoptera</taxon>
        <taxon>Hemiptera</taxon>
        <taxon>Heteroptera</taxon>
        <taxon>Panheteroptera</taxon>
        <taxon>Cimicomorpha</taxon>
        <taxon>Miridae</taxon>
        <taxon>Mirini</taxon>
        <taxon>Lygus</taxon>
    </lineage>
</organism>
<sequence length="118" mass="13090">MLMTSNGPLSRSQPSQGQSPPQPLRHQDHRGERGVVHRLRNHGGASHSQNSIKIGQSPNIFPYSQGTKRKKNPLPAPSGQRWWKRFTPTPANNEVELKAKYPIGTSYPPPSTTKTSDT</sequence>
<evidence type="ECO:0000313" key="2">
    <source>
        <dbReference type="EMBL" id="JAG49872.1"/>
    </source>
</evidence>
<accession>A0A0K8S9B7</accession>
<feature type="region of interest" description="Disordered" evidence="1">
    <location>
        <begin position="1"/>
        <end position="118"/>
    </location>
</feature>
<feature type="compositionally biased region" description="Basic and acidic residues" evidence="1">
    <location>
        <begin position="25"/>
        <end position="35"/>
    </location>
</feature>
<protein>
    <submittedName>
        <fullName evidence="2">Uncharacterized protein</fullName>
    </submittedName>
</protein>
<reference evidence="2" key="1">
    <citation type="submission" date="2014-09" db="EMBL/GenBank/DDBJ databases">
        <authorList>
            <person name="Magalhaes I.L.F."/>
            <person name="Oliveira U."/>
            <person name="Santos F.R."/>
            <person name="Vidigal T.H.D.A."/>
            <person name="Brescovit A.D."/>
            <person name="Santos A.J."/>
        </authorList>
    </citation>
    <scope>NUCLEOTIDE SEQUENCE</scope>
</reference>
<dbReference type="EMBL" id="GBRD01015954">
    <property type="protein sequence ID" value="JAG49872.1"/>
    <property type="molecule type" value="Transcribed_RNA"/>
</dbReference>
<dbReference type="AlphaFoldDB" id="A0A0K8S9B7"/>